<sequence length="182" mass="20088">MIGLNRHRVEVVEHHPGWADLADSACQDIQHAAGGLIASLQHVGSTAVPDLPAKPILDIAAGVCTPEAIPELLELMPAIGYLYCGDDGSEGGHLFVKESSPDVWTIHVHVVEHNGTQWRNYLLFRNLLRQDPDIRQQYAELKQELGKQFHNDRKSYTASKHDFIRGILETGTSPAQPNTGEV</sequence>
<dbReference type="SUPFAM" id="SSF81301">
    <property type="entry name" value="Nucleotidyltransferase"/>
    <property type="match status" value="1"/>
</dbReference>
<gene>
    <name evidence="1" type="ORF">ETSY2_49310</name>
</gene>
<dbReference type="Proteomes" id="UP000019140">
    <property type="component" value="Unassembled WGS sequence"/>
</dbReference>
<dbReference type="AlphaFoldDB" id="W4LAI5"/>
<dbReference type="Pfam" id="PF04229">
    <property type="entry name" value="GrpB"/>
    <property type="match status" value="1"/>
</dbReference>
<dbReference type="PANTHER" id="PTHR34822">
    <property type="entry name" value="GRPB DOMAIN PROTEIN (AFU_ORTHOLOGUE AFUA_1G01530)"/>
    <property type="match status" value="1"/>
</dbReference>
<reference evidence="1 2" key="1">
    <citation type="journal article" date="2014" name="Nature">
        <title>An environmental bacterial taxon with a large and distinct metabolic repertoire.</title>
        <authorList>
            <person name="Wilson M.C."/>
            <person name="Mori T."/>
            <person name="Ruckert C."/>
            <person name="Uria A.R."/>
            <person name="Helf M.J."/>
            <person name="Takada K."/>
            <person name="Gernert C."/>
            <person name="Steffens U.A."/>
            <person name="Heycke N."/>
            <person name="Schmitt S."/>
            <person name="Rinke C."/>
            <person name="Helfrich E.J."/>
            <person name="Brachmann A.O."/>
            <person name="Gurgui C."/>
            <person name="Wakimoto T."/>
            <person name="Kracht M."/>
            <person name="Crusemann M."/>
            <person name="Hentschel U."/>
            <person name="Abe I."/>
            <person name="Matsunaga S."/>
            <person name="Kalinowski J."/>
            <person name="Takeyama H."/>
            <person name="Piel J."/>
        </authorList>
    </citation>
    <scope>NUCLEOTIDE SEQUENCE [LARGE SCALE GENOMIC DNA]</scope>
    <source>
        <strain evidence="2">TSY2</strain>
    </source>
</reference>
<evidence type="ECO:0000313" key="2">
    <source>
        <dbReference type="Proteomes" id="UP000019140"/>
    </source>
</evidence>
<dbReference type="PATRIC" id="fig|1429439.4.peg.8138"/>
<dbReference type="PANTHER" id="PTHR34822:SF1">
    <property type="entry name" value="GRPB FAMILY PROTEIN"/>
    <property type="match status" value="1"/>
</dbReference>
<name>W4LAI5_9BACT</name>
<dbReference type="Gene3D" id="3.30.460.10">
    <property type="entry name" value="Beta Polymerase, domain 2"/>
    <property type="match status" value="1"/>
</dbReference>
<organism evidence="1 2">
    <name type="scientific">Candidatus Entotheonella gemina</name>
    <dbReference type="NCBI Taxonomy" id="1429439"/>
    <lineage>
        <taxon>Bacteria</taxon>
        <taxon>Pseudomonadati</taxon>
        <taxon>Nitrospinota/Tectimicrobiota group</taxon>
        <taxon>Candidatus Tectimicrobiota</taxon>
        <taxon>Candidatus Entotheonellia</taxon>
        <taxon>Candidatus Entotheonellales</taxon>
        <taxon>Candidatus Entotheonellaceae</taxon>
        <taxon>Candidatus Entotheonella</taxon>
    </lineage>
</organism>
<comment type="caution">
    <text evidence="1">The sequence shown here is derived from an EMBL/GenBank/DDBJ whole genome shotgun (WGS) entry which is preliminary data.</text>
</comment>
<proteinExistence type="predicted"/>
<dbReference type="HOGENOM" id="CLU_086407_4_1_7"/>
<evidence type="ECO:0000313" key="1">
    <source>
        <dbReference type="EMBL" id="ETW94725.1"/>
    </source>
</evidence>
<dbReference type="InterPro" id="IPR007344">
    <property type="entry name" value="GrpB/CoaE"/>
</dbReference>
<dbReference type="EMBL" id="AZHX01002420">
    <property type="protein sequence ID" value="ETW94725.1"/>
    <property type="molecule type" value="Genomic_DNA"/>
</dbReference>
<evidence type="ECO:0008006" key="3">
    <source>
        <dbReference type="Google" id="ProtNLM"/>
    </source>
</evidence>
<protein>
    <recommendedName>
        <fullName evidence="3">GrpB family protein</fullName>
    </recommendedName>
</protein>
<dbReference type="InterPro" id="IPR043519">
    <property type="entry name" value="NT_sf"/>
</dbReference>
<keyword evidence="2" id="KW-1185">Reference proteome</keyword>
<accession>W4LAI5</accession>